<dbReference type="AlphaFoldDB" id="A0A1J7IVQ2"/>
<name>A0A1J7IVQ2_9PEZI</name>
<dbReference type="EMBL" id="KV875102">
    <property type="protein sequence ID" value="OIW25185.1"/>
    <property type="molecule type" value="Genomic_DNA"/>
</dbReference>
<feature type="region of interest" description="Disordered" evidence="1">
    <location>
        <begin position="149"/>
        <end position="169"/>
    </location>
</feature>
<evidence type="ECO:0000313" key="2">
    <source>
        <dbReference type="EMBL" id="OIW25185.1"/>
    </source>
</evidence>
<reference evidence="2 3" key="1">
    <citation type="submission" date="2016-10" db="EMBL/GenBank/DDBJ databases">
        <title>Draft genome sequence of Coniochaeta ligniaria NRRL30616, a lignocellulolytic fungus for bioabatement of inhibitors in plant biomass hydrolysates.</title>
        <authorList>
            <consortium name="DOE Joint Genome Institute"/>
            <person name="Jimenez D.J."/>
            <person name="Hector R.E."/>
            <person name="Riley R."/>
            <person name="Sun H."/>
            <person name="Grigoriev I.V."/>
            <person name="Van Elsas J.D."/>
            <person name="Nichols N.N."/>
        </authorList>
    </citation>
    <scope>NUCLEOTIDE SEQUENCE [LARGE SCALE GENOMIC DNA]</scope>
    <source>
        <strain evidence="2 3">NRRL 30616</strain>
    </source>
</reference>
<gene>
    <name evidence="2" type="ORF">CONLIGDRAFT_648231</name>
</gene>
<feature type="region of interest" description="Disordered" evidence="1">
    <location>
        <begin position="340"/>
        <end position="360"/>
    </location>
</feature>
<accession>A0A1J7IVQ2</accession>
<dbReference type="InParanoid" id="A0A1J7IVQ2"/>
<sequence>MPPHGSGCDEKSGLLTASPEVEAGFSIGPLSVGNVKNQVRSTRPGHGAATGATVSGLLFPSDKHRSAPSRSLKASPVSRVLTQAWLASCPIRAPLYSIYGILLITIDQWHFHDCGTSQSARHPWSRLSHALPGPCECFKLRPSHVATQGDVGRIAEGDGTEPSRGQTSASRYEDVASMLLAVELQSSIGLAAGTSRNTNCCRIGSDVCPCLRYPPLSSLSPDGYTASNRVLHAAVCWRQPVSACQPNKTHVSCESRLSVRGQWTTLLRDSPDYSTGANDFSGRLEGIGTSLPSGRSNSVTTSGSPFYTLLPRIPLHIKCFTPTSGVMVVEIEKMRLTGTDRTSAITPRSRGSVLSRAERS</sequence>
<organism evidence="2 3">
    <name type="scientific">Coniochaeta ligniaria NRRL 30616</name>
    <dbReference type="NCBI Taxonomy" id="1408157"/>
    <lineage>
        <taxon>Eukaryota</taxon>
        <taxon>Fungi</taxon>
        <taxon>Dikarya</taxon>
        <taxon>Ascomycota</taxon>
        <taxon>Pezizomycotina</taxon>
        <taxon>Sordariomycetes</taxon>
        <taxon>Sordariomycetidae</taxon>
        <taxon>Coniochaetales</taxon>
        <taxon>Coniochaetaceae</taxon>
        <taxon>Coniochaeta</taxon>
    </lineage>
</organism>
<evidence type="ECO:0000256" key="1">
    <source>
        <dbReference type="SAM" id="MobiDB-lite"/>
    </source>
</evidence>
<proteinExistence type="predicted"/>
<keyword evidence="3" id="KW-1185">Reference proteome</keyword>
<protein>
    <submittedName>
        <fullName evidence="2">Uncharacterized protein</fullName>
    </submittedName>
</protein>
<dbReference type="Proteomes" id="UP000182658">
    <property type="component" value="Unassembled WGS sequence"/>
</dbReference>
<evidence type="ECO:0000313" key="3">
    <source>
        <dbReference type="Proteomes" id="UP000182658"/>
    </source>
</evidence>